<keyword evidence="4" id="KW-0804">Transcription</keyword>
<comment type="similarity">
    <text evidence="1">Belongs to the LysR transcriptional regulatory family.</text>
</comment>
<keyword evidence="2" id="KW-0805">Transcription regulation</keyword>
<reference evidence="6 7" key="1">
    <citation type="submission" date="2021-09" db="EMBL/GenBank/DDBJ databases">
        <title>The complete genome sequence of a new microorganism.</title>
        <authorList>
            <person name="Zi Z."/>
        </authorList>
    </citation>
    <scope>NUCLEOTIDE SEQUENCE [LARGE SCALE GENOMIC DNA]</scope>
    <source>
        <strain evidence="6 7">WGZ8</strain>
    </source>
</reference>
<keyword evidence="3" id="KW-0238">DNA-binding</keyword>
<sequence>MEVKWLEDFISLANTLSFSRSAEERHVTQSAFSRRIKQLETWVGVPLVDRATFPAHLTPAGQEFLPVAQEVVTSLYRTRNDVRDRQGIQANTLSFAALHTLSLTFFPKWLQTIEPKFGSLSTRLSADNSVEGFVNSLIEGESDFLLIYAHPAVPLMIDEARFAYKTLGRERIIPVSAPDPAGHPLHRIDRPDHPVRYLAYGSGAFFGHALKSLFDERPLERITIYENTMSEGLKAMVLAGWGLAWIPESILVEDLAAGRAVRAADPSWDLSVDIRLYRYLANERPIVKRFWNALDA</sequence>
<dbReference type="SUPFAM" id="SSF46785">
    <property type="entry name" value="Winged helix' DNA-binding domain"/>
    <property type="match status" value="1"/>
</dbReference>
<name>A0ABS7VP39_9HYPH</name>
<dbReference type="Gene3D" id="1.10.10.10">
    <property type="entry name" value="Winged helix-like DNA-binding domain superfamily/Winged helix DNA-binding domain"/>
    <property type="match status" value="1"/>
</dbReference>
<dbReference type="PROSITE" id="PS50931">
    <property type="entry name" value="HTH_LYSR"/>
    <property type="match status" value="1"/>
</dbReference>
<accession>A0ABS7VP39</accession>
<gene>
    <name evidence="6" type="ORF">K9B37_11875</name>
</gene>
<organism evidence="6 7">
    <name type="scientific">Microvirga puerhi</name>
    <dbReference type="NCBI Taxonomy" id="2876078"/>
    <lineage>
        <taxon>Bacteria</taxon>
        <taxon>Pseudomonadati</taxon>
        <taxon>Pseudomonadota</taxon>
        <taxon>Alphaproteobacteria</taxon>
        <taxon>Hyphomicrobiales</taxon>
        <taxon>Methylobacteriaceae</taxon>
        <taxon>Microvirga</taxon>
    </lineage>
</organism>
<comment type="caution">
    <text evidence="6">The sequence shown here is derived from an EMBL/GenBank/DDBJ whole genome shotgun (WGS) entry which is preliminary data.</text>
</comment>
<dbReference type="PRINTS" id="PR00039">
    <property type="entry name" value="HTHLYSR"/>
</dbReference>
<dbReference type="InterPro" id="IPR005119">
    <property type="entry name" value="LysR_subst-bd"/>
</dbReference>
<evidence type="ECO:0000256" key="4">
    <source>
        <dbReference type="ARBA" id="ARBA00023163"/>
    </source>
</evidence>
<dbReference type="PANTHER" id="PTHR30126:SF2">
    <property type="entry name" value="HTH-TYPE TRANSCRIPTIONAL REGULATOR YJIE"/>
    <property type="match status" value="1"/>
</dbReference>
<dbReference type="InterPro" id="IPR036390">
    <property type="entry name" value="WH_DNA-bd_sf"/>
</dbReference>
<dbReference type="EMBL" id="JAIRBM010000007">
    <property type="protein sequence ID" value="MBZ6076974.1"/>
    <property type="molecule type" value="Genomic_DNA"/>
</dbReference>
<evidence type="ECO:0000256" key="3">
    <source>
        <dbReference type="ARBA" id="ARBA00023125"/>
    </source>
</evidence>
<dbReference type="InterPro" id="IPR000847">
    <property type="entry name" value="LysR_HTH_N"/>
</dbReference>
<dbReference type="CDD" id="cd05466">
    <property type="entry name" value="PBP2_LTTR_substrate"/>
    <property type="match status" value="1"/>
</dbReference>
<dbReference type="PANTHER" id="PTHR30126">
    <property type="entry name" value="HTH-TYPE TRANSCRIPTIONAL REGULATOR"/>
    <property type="match status" value="1"/>
</dbReference>
<evidence type="ECO:0000256" key="1">
    <source>
        <dbReference type="ARBA" id="ARBA00009437"/>
    </source>
</evidence>
<dbReference type="Proteomes" id="UP000704176">
    <property type="component" value="Unassembled WGS sequence"/>
</dbReference>
<evidence type="ECO:0000313" key="7">
    <source>
        <dbReference type="Proteomes" id="UP000704176"/>
    </source>
</evidence>
<dbReference type="Pfam" id="PF03466">
    <property type="entry name" value="LysR_substrate"/>
    <property type="match status" value="1"/>
</dbReference>
<dbReference type="RefSeq" id="WP_224313288.1">
    <property type="nucleotide sequence ID" value="NZ_JAIRBM010000007.1"/>
</dbReference>
<dbReference type="SUPFAM" id="SSF53850">
    <property type="entry name" value="Periplasmic binding protein-like II"/>
    <property type="match status" value="1"/>
</dbReference>
<feature type="domain" description="HTH lysR-type" evidence="5">
    <location>
        <begin position="1"/>
        <end position="58"/>
    </location>
</feature>
<evidence type="ECO:0000259" key="5">
    <source>
        <dbReference type="PROSITE" id="PS50931"/>
    </source>
</evidence>
<dbReference type="Gene3D" id="3.40.190.10">
    <property type="entry name" value="Periplasmic binding protein-like II"/>
    <property type="match status" value="2"/>
</dbReference>
<dbReference type="Pfam" id="PF00126">
    <property type="entry name" value="HTH_1"/>
    <property type="match status" value="1"/>
</dbReference>
<evidence type="ECO:0000313" key="6">
    <source>
        <dbReference type="EMBL" id="MBZ6076974.1"/>
    </source>
</evidence>
<proteinExistence type="inferred from homology"/>
<keyword evidence="7" id="KW-1185">Reference proteome</keyword>
<evidence type="ECO:0000256" key="2">
    <source>
        <dbReference type="ARBA" id="ARBA00023015"/>
    </source>
</evidence>
<dbReference type="InterPro" id="IPR036388">
    <property type="entry name" value="WH-like_DNA-bd_sf"/>
</dbReference>
<protein>
    <submittedName>
        <fullName evidence="6">LysR family transcriptional regulator</fullName>
    </submittedName>
</protein>